<reference evidence="7" key="3">
    <citation type="journal article" date="2014" name="Nature">
        <title>Elephant shark genome provides unique insights into gnathostome evolution.</title>
        <authorList>
            <consortium name="International Elephant Shark Genome Sequencing Consortium"/>
            <person name="Venkatesh B."/>
            <person name="Lee A.P."/>
            <person name="Ravi V."/>
            <person name="Maurya A.K."/>
            <person name="Lian M.M."/>
            <person name="Swann J.B."/>
            <person name="Ohta Y."/>
            <person name="Flajnik M.F."/>
            <person name="Sutoh Y."/>
            <person name="Kasahara M."/>
            <person name="Hoon S."/>
            <person name="Gangu V."/>
            <person name="Roy S.W."/>
            <person name="Irimia M."/>
            <person name="Korzh V."/>
            <person name="Kondrychyn I."/>
            <person name="Lim Z.W."/>
            <person name="Tay B.H."/>
            <person name="Tohari S."/>
            <person name="Kong K.W."/>
            <person name="Ho S."/>
            <person name="Lorente-Galdos B."/>
            <person name="Quilez J."/>
            <person name="Marques-Bonet T."/>
            <person name="Raney B.J."/>
            <person name="Ingham P.W."/>
            <person name="Tay A."/>
            <person name="Hillier L.W."/>
            <person name="Minx P."/>
            <person name="Boehm T."/>
            <person name="Wilson R.K."/>
            <person name="Brenner S."/>
            <person name="Warren W.C."/>
        </authorList>
    </citation>
    <scope>NUCLEOTIDE SEQUENCE [LARGE SCALE GENOMIC DNA]</scope>
</reference>
<feature type="domain" description="Scaffolding anchor of CK1" evidence="5">
    <location>
        <begin position="34"/>
        <end position="308"/>
    </location>
</feature>
<evidence type="ECO:0000256" key="4">
    <source>
        <dbReference type="SAM" id="MobiDB-lite"/>
    </source>
</evidence>
<dbReference type="GO" id="GO:0007165">
    <property type="term" value="P:signal transduction"/>
    <property type="evidence" value="ECO:0007669"/>
    <property type="project" value="TreeGrafter"/>
</dbReference>
<dbReference type="FunFam" id="3.30.870.10:FF:000004">
    <property type="entry name" value="protein FAM83H isoform X2"/>
    <property type="match status" value="1"/>
</dbReference>
<dbReference type="SUPFAM" id="SSF56024">
    <property type="entry name" value="Phospholipase D/nuclease"/>
    <property type="match status" value="1"/>
</dbReference>
<comment type="subcellular location">
    <subcellularLocation>
        <location evidence="1">Cytoplasm</location>
    </subcellularLocation>
</comment>
<feature type="compositionally biased region" description="Polar residues" evidence="4">
    <location>
        <begin position="104"/>
        <end position="114"/>
    </location>
</feature>
<feature type="compositionally biased region" description="Polar residues" evidence="4">
    <location>
        <begin position="344"/>
        <end position="354"/>
    </location>
</feature>
<dbReference type="PANTHER" id="PTHR16181">
    <property type="entry name" value="PROTEIN FAM83A-RELATED"/>
    <property type="match status" value="1"/>
</dbReference>
<evidence type="ECO:0000313" key="7">
    <source>
        <dbReference type="Proteomes" id="UP000314986"/>
    </source>
</evidence>
<dbReference type="AlphaFoldDB" id="A0A4W3JDV1"/>
<feature type="compositionally biased region" description="Basic and acidic residues" evidence="4">
    <location>
        <begin position="24"/>
        <end position="33"/>
    </location>
</feature>
<dbReference type="Gene3D" id="3.30.870.10">
    <property type="entry name" value="Endonuclease Chain A"/>
    <property type="match status" value="1"/>
</dbReference>
<protein>
    <submittedName>
        <fullName evidence="6">Family with sequence similarity 83 member C</fullName>
    </submittedName>
</protein>
<feature type="compositionally biased region" description="Pro residues" evidence="4">
    <location>
        <begin position="1"/>
        <end position="17"/>
    </location>
</feature>
<feature type="region of interest" description="Disordered" evidence="4">
    <location>
        <begin position="317"/>
        <end position="411"/>
    </location>
</feature>
<reference evidence="6" key="4">
    <citation type="submission" date="2025-08" db="UniProtKB">
        <authorList>
            <consortium name="Ensembl"/>
        </authorList>
    </citation>
    <scope>IDENTIFICATION</scope>
</reference>
<feature type="region of interest" description="Disordered" evidence="4">
    <location>
        <begin position="86"/>
        <end position="114"/>
    </location>
</feature>
<keyword evidence="7" id="KW-1185">Reference proteome</keyword>
<dbReference type="Ensembl" id="ENSCMIT00000042187.1">
    <property type="protein sequence ID" value="ENSCMIP00000041594.1"/>
    <property type="gene ID" value="ENSCMIG00000017342.1"/>
</dbReference>
<evidence type="ECO:0000313" key="6">
    <source>
        <dbReference type="Ensembl" id="ENSCMIP00000041594.1"/>
    </source>
</evidence>
<sequence>MPNPAPHGHPLPKPSSRPPGKLAQRVEELKTPWRPRLELELSHSETARLATDSLLEAGLAGYRRTLSQERELGFLSQLEIAYITRSRAAQPEPSAAPEPQGPGQSPSDAQSEHTSVTYFPLDSDSLAPDLDLGWPEPKHCASQTQTQVIFQRDKSHSIKDHVRSLLNQARTLIAIVMDLFTDADILCDLLEASNKRQVPVYLLLDEHNLEHFINMCNELDIKGNDIHVGNIRIRSVQGDMYCTKSGKKFYGQVLERFMLIDQEQVVAGSYSFTWLSGQVHLNFVTLSMGEIVQEFDEEFRCLYAESKPIDHFINSDEDHGHYSFRRREDKKSLKQKGVPEAAHSNPSSTLSGDSHGSIKKSPYPSTPAGKVLQERKQTSPRASIQTPHTFEWKFTGNQDYKPNGTPVRPGLGNVVSSSRTPWGPPPPPLSPTPATTTTNYLSVWNEKSNAIVQKSDEVSDDSKGLEGPSQGMSRKANRMTLGHSKLEMLKEYNIKMKSKNLYSRFELQKHNS</sequence>
<dbReference type="GeneTree" id="ENSGT00940000160254"/>
<dbReference type="PANTHER" id="PTHR16181:SF29">
    <property type="entry name" value="PROTEIN FAM83A-RELATED"/>
    <property type="match status" value="1"/>
</dbReference>
<feature type="region of interest" description="Disordered" evidence="4">
    <location>
        <begin position="1"/>
        <end position="33"/>
    </location>
</feature>
<feature type="compositionally biased region" description="Polar residues" evidence="4">
    <location>
        <begin position="379"/>
        <end position="388"/>
    </location>
</feature>
<proteinExistence type="inferred from homology"/>
<feature type="compositionally biased region" description="Basic and acidic residues" evidence="4">
    <location>
        <begin position="317"/>
        <end position="332"/>
    </location>
</feature>
<name>A0A4W3JDV1_CALMI</name>
<dbReference type="GO" id="GO:0019901">
    <property type="term" value="F:protein kinase binding"/>
    <property type="evidence" value="ECO:0007669"/>
    <property type="project" value="TreeGrafter"/>
</dbReference>
<feature type="compositionally biased region" description="Basic and acidic residues" evidence="4">
    <location>
        <begin position="455"/>
        <end position="464"/>
    </location>
</feature>
<dbReference type="InterPro" id="IPR012461">
    <property type="entry name" value="SACK1"/>
</dbReference>
<accession>A0A4W3JDV1</accession>
<comment type="similarity">
    <text evidence="2">Belongs to the FAM83 family.</text>
</comment>
<feature type="region of interest" description="Disordered" evidence="4">
    <location>
        <begin position="455"/>
        <end position="479"/>
    </location>
</feature>
<dbReference type="GO" id="GO:0005737">
    <property type="term" value="C:cytoplasm"/>
    <property type="evidence" value="ECO:0007669"/>
    <property type="project" value="UniProtKB-SubCell"/>
</dbReference>
<evidence type="ECO:0000259" key="5">
    <source>
        <dbReference type="Pfam" id="PF07894"/>
    </source>
</evidence>
<reference evidence="6" key="5">
    <citation type="submission" date="2025-09" db="UniProtKB">
        <authorList>
            <consortium name="Ensembl"/>
        </authorList>
    </citation>
    <scope>IDENTIFICATION</scope>
</reference>
<evidence type="ECO:0000256" key="3">
    <source>
        <dbReference type="ARBA" id="ARBA00022490"/>
    </source>
</evidence>
<reference evidence="7" key="2">
    <citation type="journal article" date="2007" name="PLoS Biol.">
        <title>Survey sequencing and comparative analysis of the elephant shark (Callorhinchus milii) genome.</title>
        <authorList>
            <person name="Venkatesh B."/>
            <person name="Kirkness E.F."/>
            <person name="Loh Y.H."/>
            <person name="Halpern A.L."/>
            <person name="Lee A.P."/>
            <person name="Johnson J."/>
            <person name="Dandona N."/>
            <person name="Viswanathan L.D."/>
            <person name="Tay A."/>
            <person name="Venter J.C."/>
            <person name="Strausberg R.L."/>
            <person name="Brenner S."/>
        </authorList>
    </citation>
    <scope>NUCLEOTIDE SEQUENCE [LARGE SCALE GENOMIC DNA]</scope>
</reference>
<dbReference type="InterPro" id="IPR050944">
    <property type="entry name" value="FAM83"/>
</dbReference>
<dbReference type="Proteomes" id="UP000314986">
    <property type="component" value="Unassembled WGS sequence"/>
</dbReference>
<organism evidence="6 7">
    <name type="scientific">Callorhinchus milii</name>
    <name type="common">Ghost shark</name>
    <dbReference type="NCBI Taxonomy" id="7868"/>
    <lineage>
        <taxon>Eukaryota</taxon>
        <taxon>Metazoa</taxon>
        <taxon>Chordata</taxon>
        <taxon>Craniata</taxon>
        <taxon>Vertebrata</taxon>
        <taxon>Chondrichthyes</taxon>
        <taxon>Holocephali</taxon>
        <taxon>Chimaeriformes</taxon>
        <taxon>Callorhinchidae</taxon>
        <taxon>Callorhinchus</taxon>
    </lineage>
</organism>
<keyword evidence="3" id="KW-0963">Cytoplasm</keyword>
<evidence type="ECO:0000256" key="2">
    <source>
        <dbReference type="ARBA" id="ARBA00006937"/>
    </source>
</evidence>
<evidence type="ECO:0000256" key="1">
    <source>
        <dbReference type="ARBA" id="ARBA00004496"/>
    </source>
</evidence>
<dbReference type="Pfam" id="PF07894">
    <property type="entry name" value="SACK1"/>
    <property type="match status" value="1"/>
</dbReference>
<reference evidence="7" key="1">
    <citation type="journal article" date="2006" name="Science">
        <title>Ancient noncoding elements conserved in the human genome.</title>
        <authorList>
            <person name="Venkatesh B."/>
            <person name="Kirkness E.F."/>
            <person name="Loh Y.H."/>
            <person name="Halpern A.L."/>
            <person name="Lee A.P."/>
            <person name="Johnson J."/>
            <person name="Dandona N."/>
            <person name="Viswanathan L.D."/>
            <person name="Tay A."/>
            <person name="Venter J.C."/>
            <person name="Strausberg R.L."/>
            <person name="Brenner S."/>
        </authorList>
    </citation>
    <scope>NUCLEOTIDE SEQUENCE [LARGE SCALE GENOMIC DNA]</scope>
</reference>